<gene>
    <name evidence="2" type="ORF">SAMN05421799_11428</name>
</gene>
<protein>
    <submittedName>
        <fullName evidence="2">Uncharacterized protein</fullName>
    </submittedName>
</protein>
<dbReference type="RefSeq" id="WP_076348961.1">
    <property type="nucleotide sequence ID" value="NZ_FTOO01000014.1"/>
</dbReference>
<accession>A0A1N7PK98</accession>
<feature type="transmembrane region" description="Helical" evidence="1">
    <location>
        <begin position="25"/>
        <end position="46"/>
    </location>
</feature>
<keyword evidence="1" id="KW-1133">Transmembrane helix</keyword>
<name>A0A1N7PK98_9BACL</name>
<dbReference type="Proteomes" id="UP000186156">
    <property type="component" value="Unassembled WGS sequence"/>
</dbReference>
<sequence length="116" mass="13367">MLEVHSPIPMTEGETLVFGIRTKHIAHFSIGVCLTAPMAALAWFILPLLHEPRLLVLFLWGGAGLVFAVVPVANRPLAEWLWLSFRYARRPKLILYDREFRVRVHRKRATERWGAP</sequence>
<evidence type="ECO:0000256" key="1">
    <source>
        <dbReference type="SAM" id="Phobius"/>
    </source>
</evidence>
<reference evidence="3" key="1">
    <citation type="submission" date="2017-01" db="EMBL/GenBank/DDBJ databases">
        <authorList>
            <person name="Varghese N."/>
            <person name="Submissions S."/>
        </authorList>
    </citation>
    <scope>NUCLEOTIDE SEQUENCE [LARGE SCALE GENOMIC DNA]</scope>
    <source>
        <strain evidence="3">DSM 16176</strain>
    </source>
</reference>
<proteinExistence type="predicted"/>
<dbReference type="STRING" id="252246.SAMN05421799_11428"/>
<dbReference type="EMBL" id="FTOO01000014">
    <property type="protein sequence ID" value="SIT10937.1"/>
    <property type="molecule type" value="Genomic_DNA"/>
</dbReference>
<evidence type="ECO:0000313" key="3">
    <source>
        <dbReference type="Proteomes" id="UP000186156"/>
    </source>
</evidence>
<keyword evidence="3" id="KW-1185">Reference proteome</keyword>
<dbReference type="OrthoDB" id="2376901at2"/>
<evidence type="ECO:0000313" key="2">
    <source>
        <dbReference type="EMBL" id="SIT10937.1"/>
    </source>
</evidence>
<organism evidence="2 3">
    <name type="scientific">Alicyclobacillus vulcanalis</name>
    <dbReference type="NCBI Taxonomy" id="252246"/>
    <lineage>
        <taxon>Bacteria</taxon>
        <taxon>Bacillati</taxon>
        <taxon>Bacillota</taxon>
        <taxon>Bacilli</taxon>
        <taxon>Bacillales</taxon>
        <taxon>Alicyclobacillaceae</taxon>
        <taxon>Alicyclobacillus</taxon>
    </lineage>
</organism>
<keyword evidence="1" id="KW-0812">Transmembrane</keyword>
<dbReference type="AlphaFoldDB" id="A0A1N7PK98"/>
<feature type="transmembrane region" description="Helical" evidence="1">
    <location>
        <begin position="53"/>
        <end position="73"/>
    </location>
</feature>
<keyword evidence="1" id="KW-0472">Membrane</keyword>